<dbReference type="OrthoDB" id="9900267at2"/>
<reference evidence="1 2" key="1">
    <citation type="submission" date="2018-10" db="EMBL/GenBank/DDBJ databases">
        <title>Lactobacillus sp. R7 and Lactobacillus sp. R19 isolated from fermented mustard green product of Taiwan.</title>
        <authorList>
            <person name="Lin S.-T."/>
        </authorList>
    </citation>
    <scope>NUCLEOTIDE SEQUENCE [LARGE SCALE GENOMIC DNA]</scope>
    <source>
        <strain evidence="1 2">BCRC 81129</strain>
    </source>
</reference>
<sequence>MNNDYLDLNALIALKEGAYQDCTLVRIDVTREGNDGLKYLELVFKIQGHNVVDRVFGNNSPRLQALIKSLMPYVPNGQLNLSTWRNVRCNLKLKNYVSGGIEYPQTFDWDWINPSNEKATTAPHTSPDTPVTSTSAKIREEMFRADANDNDPINNIGIETLN</sequence>
<dbReference type="AlphaFoldDB" id="A0A4Z0J661"/>
<protein>
    <recommendedName>
        <fullName evidence="3">DUF669 domain-containing protein</fullName>
    </recommendedName>
</protein>
<accession>A0A4Z0J661</accession>
<evidence type="ECO:0000313" key="1">
    <source>
        <dbReference type="EMBL" id="TGD17559.1"/>
    </source>
</evidence>
<dbReference type="RefSeq" id="WP_135368888.1">
    <property type="nucleotide sequence ID" value="NZ_RKLX01000028.1"/>
</dbReference>
<name>A0A4Z0J661_9LACO</name>
<evidence type="ECO:0000313" key="2">
    <source>
        <dbReference type="Proteomes" id="UP000297348"/>
    </source>
</evidence>
<evidence type="ECO:0008006" key="3">
    <source>
        <dbReference type="Google" id="ProtNLM"/>
    </source>
</evidence>
<comment type="caution">
    <text evidence="1">The sequence shown here is derived from an EMBL/GenBank/DDBJ whole genome shotgun (WGS) entry which is preliminary data.</text>
</comment>
<dbReference type="EMBL" id="RKLX01000028">
    <property type="protein sequence ID" value="TGD17559.1"/>
    <property type="molecule type" value="Genomic_DNA"/>
</dbReference>
<dbReference type="Proteomes" id="UP000297348">
    <property type="component" value="Unassembled WGS sequence"/>
</dbReference>
<proteinExistence type="predicted"/>
<keyword evidence="2" id="KW-1185">Reference proteome</keyword>
<organism evidence="1 2">
    <name type="scientific">Levilactobacillus suantsaiihabitans</name>
    <dbReference type="NCBI Taxonomy" id="2487722"/>
    <lineage>
        <taxon>Bacteria</taxon>
        <taxon>Bacillati</taxon>
        <taxon>Bacillota</taxon>
        <taxon>Bacilli</taxon>
        <taxon>Lactobacillales</taxon>
        <taxon>Lactobacillaceae</taxon>
        <taxon>Levilactobacillus</taxon>
    </lineage>
</organism>
<gene>
    <name evidence="1" type="ORF">EGT51_11880</name>
</gene>